<keyword evidence="3" id="KW-1185">Reference proteome</keyword>
<organism evidence="2 3">
    <name type="scientific">Trichonephila inaurata madagascariensis</name>
    <dbReference type="NCBI Taxonomy" id="2747483"/>
    <lineage>
        <taxon>Eukaryota</taxon>
        <taxon>Metazoa</taxon>
        <taxon>Ecdysozoa</taxon>
        <taxon>Arthropoda</taxon>
        <taxon>Chelicerata</taxon>
        <taxon>Arachnida</taxon>
        <taxon>Araneae</taxon>
        <taxon>Araneomorphae</taxon>
        <taxon>Entelegynae</taxon>
        <taxon>Araneoidea</taxon>
        <taxon>Nephilidae</taxon>
        <taxon>Trichonephila</taxon>
        <taxon>Trichonephila inaurata</taxon>
    </lineage>
</organism>
<gene>
    <name evidence="2" type="ORF">TNIN_265631</name>
</gene>
<feature type="region of interest" description="Disordered" evidence="1">
    <location>
        <begin position="44"/>
        <end position="125"/>
    </location>
</feature>
<feature type="compositionally biased region" description="Polar residues" evidence="1">
    <location>
        <begin position="68"/>
        <end position="78"/>
    </location>
</feature>
<feature type="compositionally biased region" description="Polar residues" evidence="1">
    <location>
        <begin position="99"/>
        <end position="115"/>
    </location>
</feature>
<name>A0A8X7CPQ8_9ARAC</name>
<evidence type="ECO:0000313" key="2">
    <source>
        <dbReference type="EMBL" id="GFY75921.1"/>
    </source>
</evidence>
<reference evidence="2" key="1">
    <citation type="submission" date="2020-08" db="EMBL/GenBank/DDBJ databases">
        <title>Multicomponent nature underlies the extraordinary mechanical properties of spider dragline silk.</title>
        <authorList>
            <person name="Kono N."/>
            <person name="Nakamura H."/>
            <person name="Mori M."/>
            <person name="Yoshida Y."/>
            <person name="Ohtoshi R."/>
            <person name="Malay A.D."/>
            <person name="Moran D.A.P."/>
            <person name="Tomita M."/>
            <person name="Numata K."/>
            <person name="Arakawa K."/>
        </authorList>
    </citation>
    <scope>NUCLEOTIDE SEQUENCE</scope>
</reference>
<proteinExistence type="predicted"/>
<feature type="compositionally biased region" description="Basic and acidic residues" evidence="1">
    <location>
        <begin position="116"/>
        <end position="125"/>
    </location>
</feature>
<evidence type="ECO:0000256" key="1">
    <source>
        <dbReference type="SAM" id="MobiDB-lite"/>
    </source>
</evidence>
<evidence type="ECO:0000313" key="3">
    <source>
        <dbReference type="Proteomes" id="UP000886998"/>
    </source>
</evidence>
<feature type="compositionally biased region" description="Basic and acidic residues" evidence="1">
    <location>
        <begin position="50"/>
        <end position="60"/>
    </location>
</feature>
<dbReference type="AlphaFoldDB" id="A0A8X7CPQ8"/>
<dbReference type="Proteomes" id="UP000886998">
    <property type="component" value="Unassembled WGS sequence"/>
</dbReference>
<sequence>MIYNTSESQWSNLRHPIAEHELFEPNFNLYCLNKDQNDILEKFLISNQRSDPKHRTEVSAHQRHHPLKNNQQMPSTQPLPHALEARHTHNAAKTKSRSEAPNSLPANQPHLLNSQDLRKDPTHQN</sequence>
<dbReference type="EMBL" id="BMAV01021685">
    <property type="protein sequence ID" value="GFY75921.1"/>
    <property type="molecule type" value="Genomic_DNA"/>
</dbReference>
<protein>
    <submittedName>
        <fullName evidence="2">Uncharacterized protein</fullName>
    </submittedName>
</protein>
<comment type="caution">
    <text evidence="2">The sequence shown here is derived from an EMBL/GenBank/DDBJ whole genome shotgun (WGS) entry which is preliminary data.</text>
</comment>
<accession>A0A8X7CPQ8</accession>